<evidence type="ECO:0000259" key="2">
    <source>
        <dbReference type="Pfam" id="PF13478"/>
    </source>
</evidence>
<protein>
    <submittedName>
        <fullName evidence="3">XdhC family protein</fullName>
    </submittedName>
</protein>
<dbReference type="AlphaFoldDB" id="A0A7G9GY80"/>
<name>A0A7G9GY80_9FUSO</name>
<feature type="domain" description="XdhC- CoxI" evidence="1">
    <location>
        <begin position="13"/>
        <end position="77"/>
    </location>
</feature>
<dbReference type="EMBL" id="CP060637">
    <property type="protein sequence ID" value="QNM15762.1"/>
    <property type="molecule type" value="Genomic_DNA"/>
</dbReference>
<organism evidence="3 4">
    <name type="scientific">Fusobacterium hominis</name>
    <dbReference type="NCBI Taxonomy" id="2764326"/>
    <lineage>
        <taxon>Bacteria</taxon>
        <taxon>Fusobacteriati</taxon>
        <taxon>Fusobacteriota</taxon>
        <taxon>Fusobacteriia</taxon>
        <taxon>Fusobacteriales</taxon>
        <taxon>Fusobacteriaceae</taxon>
        <taxon>Fusobacterium</taxon>
    </lineage>
</organism>
<keyword evidence="4" id="KW-1185">Reference proteome</keyword>
<feature type="domain" description="XdhC Rossmann" evidence="2">
    <location>
        <begin position="106"/>
        <end position="240"/>
    </location>
</feature>
<reference evidence="3 4" key="1">
    <citation type="submission" date="2020-08" db="EMBL/GenBank/DDBJ databases">
        <authorList>
            <person name="Liu C."/>
            <person name="Sun Q."/>
        </authorList>
    </citation>
    <scope>NUCLEOTIDE SEQUENCE [LARGE SCALE GENOMIC DNA]</scope>
    <source>
        <strain evidence="3 4">NSJ-57</strain>
    </source>
</reference>
<dbReference type="InterPro" id="IPR052698">
    <property type="entry name" value="MoCofactor_Util/Proc"/>
</dbReference>
<evidence type="ECO:0000313" key="4">
    <source>
        <dbReference type="Proteomes" id="UP000515913"/>
    </source>
</evidence>
<dbReference type="InterPro" id="IPR003777">
    <property type="entry name" value="XdhC_CoxI"/>
</dbReference>
<accession>A0A7G9GY80</accession>
<dbReference type="Pfam" id="PF13478">
    <property type="entry name" value="XdhC_C"/>
    <property type="match status" value="1"/>
</dbReference>
<proteinExistence type="predicted"/>
<evidence type="ECO:0000313" key="3">
    <source>
        <dbReference type="EMBL" id="QNM15762.1"/>
    </source>
</evidence>
<dbReference type="KEGG" id="fho:H9Q81_02670"/>
<dbReference type="PANTHER" id="PTHR30388:SF6">
    <property type="entry name" value="XANTHINE DEHYDROGENASE SUBUNIT A-RELATED"/>
    <property type="match status" value="1"/>
</dbReference>
<dbReference type="Gene3D" id="3.40.50.720">
    <property type="entry name" value="NAD(P)-binding Rossmann-like Domain"/>
    <property type="match status" value="1"/>
</dbReference>
<dbReference type="Pfam" id="PF02625">
    <property type="entry name" value="XdhC_CoxI"/>
    <property type="match status" value="1"/>
</dbReference>
<dbReference type="RefSeq" id="WP_101474887.1">
    <property type="nucleotide sequence ID" value="NZ_CP060637.1"/>
</dbReference>
<dbReference type="Proteomes" id="UP000515913">
    <property type="component" value="Chromosome"/>
</dbReference>
<dbReference type="PANTHER" id="PTHR30388">
    <property type="entry name" value="ALDEHYDE OXIDOREDUCTASE MOLYBDENUM COFACTOR ASSEMBLY PROTEIN"/>
    <property type="match status" value="1"/>
</dbReference>
<dbReference type="InterPro" id="IPR027051">
    <property type="entry name" value="XdhC_Rossmann_dom"/>
</dbReference>
<evidence type="ECO:0000259" key="1">
    <source>
        <dbReference type="Pfam" id="PF02625"/>
    </source>
</evidence>
<sequence length="262" mass="28836">MEIDILKKIENKLAEGESSALVTLIETSGSTPRKAGTVMAVFKDSIEGTIGGGAIENAVILKSRELLKSGQSQTFEYSLTMDDELKMTCGGSVKGYIKIFRPSNKLIICGAGHVGQKLFSIAEFLDFDLKIIDDREELKEQCPKLTLAKFDEILPKITIDKNTYIVIVTRGHLLDEQVLTLVKERGAKYIGIIGSRRKVAILKEKLEKNGEIRDNIFAPIGLKISDGTPEEIAIEVLAEILKIKNGGELVHRTIIKNRIIGG</sequence>
<gene>
    <name evidence="3" type="ORF">H9Q81_02670</name>
</gene>